<dbReference type="PANTHER" id="PTHR20961">
    <property type="entry name" value="GLYCOSYLTRANSFERASE"/>
    <property type="match status" value="1"/>
</dbReference>
<dbReference type="PANTHER" id="PTHR20961:SF124">
    <property type="entry name" value="GLYCOSYLTRANSFERASE"/>
    <property type="match status" value="1"/>
</dbReference>
<comment type="caution">
    <text evidence="6">The sequence shown here is derived from an EMBL/GenBank/DDBJ whole genome shotgun (WGS) entry which is preliminary data.</text>
</comment>
<sequence length="392" mass="44480">MLLGDHSFGRPMVCLECFWGTTDALMSIPFACRQMAKDLALDLAHEKIRPYTRKWETGIMDTIMELDLVVKKKGSKVCHLCEVKHSVPAIVFSTGGYTGNVYHDFNDGLIPLYGDVLSRLSNYHVIDFSNDKRTHCFPEVIVGLKIHDELAIDSSLVQGNKSISDFHNVLDKAYWHRIQGWIPKEKEKALLSSSPTLSALEEGEETELAKYKENKKPKLVILSRGGSRAIIDQHLLVHLAEKIGFKVKVLKPDRTTELAKIYQVLNSTDAMVGVHGAAMTHFLFMRPSSVLIQIIPLGTDWAAETYYGVPSRKFGLKYIGYKILPKESSLYNKYNSDDPILNDPDSINASGWQFTKKIYLDGQNVKLDLERFREQLFRAYVYTISERSRGRS</sequence>
<keyword evidence="3" id="KW-0808">Transferase</keyword>
<evidence type="ECO:0000256" key="4">
    <source>
        <dbReference type="ARBA" id="ARBA00023180"/>
    </source>
</evidence>
<keyword evidence="2" id="KW-0328">Glycosyltransferase</keyword>
<evidence type="ECO:0000313" key="7">
    <source>
        <dbReference type="Proteomes" id="UP000631114"/>
    </source>
</evidence>
<dbReference type="EMBL" id="JADFTS010000007">
    <property type="protein sequence ID" value="KAF9596834.1"/>
    <property type="molecule type" value="Genomic_DNA"/>
</dbReference>
<evidence type="ECO:0000256" key="2">
    <source>
        <dbReference type="ARBA" id="ARBA00022676"/>
    </source>
</evidence>
<proteinExistence type="predicted"/>
<accession>A0A835HCJ4</accession>
<dbReference type="GO" id="GO:0016763">
    <property type="term" value="F:pentosyltransferase activity"/>
    <property type="evidence" value="ECO:0007669"/>
    <property type="project" value="UniProtKB-ARBA"/>
</dbReference>
<reference evidence="6 7" key="1">
    <citation type="submission" date="2020-10" db="EMBL/GenBank/DDBJ databases">
        <title>The Coptis chinensis genome and diversification of protoberbering-type alkaloids.</title>
        <authorList>
            <person name="Wang B."/>
            <person name="Shu S."/>
            <person name="Song C."/>
            <person name="Liu Y."/>
        </authorList>
    </citation>
    <scope>NUCLEOTIDE SEQUENCE [LARGE SCALE GENOMIC DNA]</scope>
    <source>
        <strain evidence="6">HL-2020</strain>
        <tissue evidence="6">Leaf</tissue>
    </source>
</reference>
<dbReference type="Proteomes" id="UP000631114">
    <property type="component" value="Unassembled WGS sequence"/>
</dbReference>
<name>A0A835HCJ4_9MAGN</name>
<dbReference type="GO" id="GO:0000139">
    <property type="term" value="C:Golgi membrane"/>
    <property type="evidence" value="ECO:0007669"/>
    <property type="project" value="UniProtKB-SubCell"/>
</dbReference>
<evidence type="ECO:0000256" key="3">
    <source>
        <dbReference type="ARBA" id="ARBA00022679"/>
    </source>
</evidence>
<dbReference type="OrthoDB" id="529273at2759"/>
<protein>
    <recommendedName>
        <fullName evidence="5">Glycosyltransferase 61 catalytic domain-containing protein</fullName>
    </recommendedName>
</protein>
<organism evidence="6 7">
    <name type="scientific">Coptis chinensis</name>
    <dbReference type="NCBI Taxonomy" id="261450"/>
    <lineage>
        <taxon>Eukaryota</taxon>
        <taxon>Viridiplantae</taxon>
        <taxon>Streptophyta</taxon>
        <taxon>Embryophyta</taxon>
        <taxon>Tracheophyta</taxon>
        <taxon>Spermatophyta</taxon>
        <taxon>Magnoliopsida</taxon>
        <taxon>Ranunculales</taxon>
        <taxon>Ranunculaceae</taxon>
        <taxon>Coptidoideae</taxon>
        <taxon>Coptis</taxon>
    </lineage>
</organism>
<comment type="subcellular location">
    <subcellularLocation>
        <location evidence="1">Golgi apparatus membrane</location>
        <topology evidence="1">Single-pass type II membrane protein</topology>
    </subcellularLocation>
</comment>
<evidence type="ECO:0000256" key="1">
    <source>
        <dbReference type="ARBA" id="ARBA00004323"/>
    </source>
</evidence>
<dbReference type="AlphaFoldDB" id="A0A835HCJ4"/>
<keyword evidence="7" id="KW-1185">Reference proteome</keyword>
<evidence type="ECO:0000259" key="5">
    <source>
        <dbReference type="Pfam" id="PF04577"/>
    </source>
</evidence>
<dbReference type="Pfam" id="PF04577">
    <property type="entry name" value="Glyco_transf_61"/>
    <property type="match status" value="1"/>
</dbReference>
<evidence type="ECO:0000313" key="6">
    <source>
        <dbReference type="EMBL" id="KAF9596834.1"/>
    </source>
</evidence>
<feature type="domain" description="Glycosyltransferase 61 catalytic" evidence="5">
    <location>
        <begin position="212"/>
        <end position="292"/>
    </location>
</feature>
<gene>
    <name evidence="6" type="ORF">IFM89_013882</name>
</gene>
<keyword evidence="4" id="KW-0325">Glycoprotein</keyword>
<dbReference type="InterPro" id="IPR007657">
    <property type="entry name" value="Glycosyltransferase_61"/>
</dbReference>
<dbReference type="InterPro" id="IPR049625">
    <property type="entry name" value="Glyco_transf_61_cat"/>
</dbReference>